<keyword evidence="1" id="KW-1015">Disulfide bond</keyword>
<dbReference type="SMART" id="SM00034">
    <property type="entry name" value="CLECT"/>
    <property type="match status" value="1"/>
</dbReference>
<dbReference type="InterPro" id="IPR016187">
    <property type="entry name" value="CTDL_fold"/>
</dbReference>
<dbReference type="EnsemblMetazoa" id="G8838.3">
    <property type="protein sequence ID" value="G8838.3:cds"/>
    <property type="gene ID" value="G8838"/>
</dbReference>
<dbReference type="Proteomes" id="UP000005408">
    <property type="component" value="Unassembled WGS sequence"/>
</dbReference>
<dbReference type="Pfam" id="PF00059">
    <property type="entry name" value="Lectin_C"/>
    <property type="match status" value="1"/>
</dbReference>
<feature type="signal peptide" evidence="3">
    <location>
        <begin position="1"/>
        <end position="16"/>
    </location>
</feature>
<dbReference type="SUPFAM" id="SSF56436">
    <property type="entry name" value="C-type lectin-like"/>
    <property type="match status" value="1"/>
</dbReference>
<dbReference type="OrthoDB" id="6050186at2759"/>
<evidence type="ECO:0000313" key="5">
    <source>
        <dbReference type="EnsemblMetazoa" id="G8838.3:cds"/>
    </source>
</evidence>
<dbReference type="CDD" id="cd00037">
    <property type="entry name" value="CLECT"/>
    <property type="match status" value="1"/>
</dbReference>
<protein>
    <recommendedName>
        <fullName evidence="4">C-type lectin domain-containing protein</fullName>
    </recommendedName>
</protein>
<sequence length="201" mass="23483">MSLIIFMVTLIAYTEGQSLYNDIENDISFYTTQACYKECYDRDVQLQTQVTNLENQLNSLREKEEILQFQLKCENKTGKYQAGNVTDTQYCFIRSSLTWDDGKTKCQSFNSYLLEINSEAEQNWLMEEISEDNWWIGAREDIDNEVWVWDHSGDELVFRNWDPAGSQPSGGTAEDCALSRVGLWHDYPCNYTFYIICERGK</sequence>
<accession>A0A8W8P0P4</accession>
<keyword evidence="2" id="KW-0175">Coiled coil</keyword>
<name>A0A8W8P0P4_MAGGI</name>
<dbReference type="InterPro" id="IPR016186">
    <property type="entry name" value="C-type_lectin-like/link_sf"/>
</dbReference>
<dbReference type="InterPro" id="IPR001304">
    <property type="entry name" value="C-type_lectin-like"/>
</dbReference>
<dbReference type="Gene3D" id="3.10.100.10">
    <property type="entry name" value="Mannose-Binding Protein A, subunit A"/>
    <property type="match status" value="1"/>
</dbReference>
<evidence type="ECO:0000256" key="2">
    <source>
        <dbReference type="SAM" id="Coils"/>
    </source>
</evidence>
<keyword evidence="6" id="KW-1185">Reference proteome</keyword>
<dbReference type="InterPro" id="IPR018378">
    <property type="entry name" value="C-type_lectin_CS"/>
</dbReference>
<keyword evidence="3" id="KW-0732">Signal</keyword>
<evidence type="ECO:0000313" key="6">
    <source>
        <dbReference type="Proteomes" id="UP000005408"/>
    </source>
</evidence>
<organism evidence="5 6">
    <name type="scientific">Magallana gigas</name>
    <name type="common">Pacific oyster</name>
    <name type="synonym">Crassostrea gigas</name>
    <dbReference type="NCBI Taxonomy" id="29159"/>
    <lineage>
        <taxon>Eukaryota</taxon>
        <taxon>Metazoa</taxon>
        <taxon>Spiralia</taxon>
        <taxon>Lophotrochozoa</taxon>
        <taxon>Mollusca</taxon>
        <taxon>Bivalvia</taxon>
        <taxon>Autobranchia</taxon>
        <taxon>Pteriomorphia</taxon>
        <taxon>Ostreida</taxon>
        <taxon>Ostreoidea</taxon>
        <taxon>Ostreidae</taxon>
        <taxon>Magallana</taxon>
    </lineage>
</organism>
<reference evidence="5" key="1">
    <citation type="submission" date="2022-08" db="UniProtKB">
        <authorList>
            <consortium name="EnsemblMetazoa"/>
        </authorList>
    </citation>
    <scope>IDENTIFICATION</scope>
    <source>
        <strain evidence="5">05x7-T-G4-1.051#20</strain>
    </source>
</reference>
<feature type="chain" id="PRO_5036499372" description="C-type lectin domain-containing protein" evidence="3">
    <location>
        <begin position="17"/>
        <end position="201"/>
    </location>
</feature>
<evidence type="ECO:0000256" key="1">
    <source>
        <dbReference type="ARBA" id="ARBA00023157"/>
    </source>
</evidence>
<feature type="domain" description="C-type lectin" evidence="4">
    <location>
        <begin position="90"/>
        <end position="198"/>
    </location>
</feature>
<dbReference type="InterPro" id="IPR050111">
    <property type="entry name" value="C-type_lectin/snaclec_domain"/>
</dbReference>
<feature type="coiled-coil region" evidence="2">
    <location>
        <begin position="43"/>
        <end position="70"/>
    </location>
</feature>
<dbReference type="AlphaFoldDB" id="A0A8W8P0P4"/>
<proteinExistence type="predicted"/>
<dbReference type="PROSITE" id="PS50041">
    <property type="entry name" value="C_TYPE_LECTIN_2"/>
    <property type="match status" value="1"/>
</dbReference>
<dbReference type="PROSITE" id="PS00615">
    <property type="entry name" value="C_TYPE_LECTIN_1"/>
    <property type="match status" value="1"/>
</dbReference>
<evidence type="ECO:0000259" key="4">
    <source>
        <dbReference type="PROSITE" id="PS50041"/>
    </source>
</evidence>
<dbReference type="PANTHER" id="PTHR22803">
    <property type="entry name" value="MANNOSE, PHOSPHOLIPASE, LECTIN RECEPTOR RELATED"/>
    <property type="match status" value="1"/>
</dbReference>
<evidence type="ECO:0000256" key="3">
    <source>
        <dbReference type="SAM" id="SignalP"/>
    </source>
</evidence>